<dbReference type="InterPro" id="IPR008949">
    <property type="entry name" value="Isoprenoid_synthase_dom_sf"/>
</dbReference>
<reference evidence="2" key="3">
    <citation type="submission" date="2015-04" db="UniProtKB">
        <authorList>
            <consortium name="EnsemblPlants"/>
        </authorList>
    </citation>
    <scope>IDENTIFICATION</scope>
    <source>
        <strain evidence="2">cv. Jemalong A17</strain>
    </source>
</reference>
<dbReference type="Gene3D" id="1.10.600.10">
    <property type="entry name" value="Farnesyl Diphosphate Synthase"/>
    <property type="match status" value="1"/>
</dbReference>
<dbReference type="PaxDb" id="3880-AES63643"/>
<dbReference type="HOGENOM" id="CLU_2486728_0_0_1"/>
<sequence>MIHNGEELLYPGRICAYEANKILKDSDYVTPQVIERFTMLQSLDQNGLDGSYLDCYMNEHQNITTEETQRHVAHMISNEWKRLNQES</sequence>
<evidence type="ECO:0000313" key="1">
    <source>
        <dbReference type="EMBL" id="AES63643.1"/>
    </source>
</evidence>
<dbReference type="AlphaFoldDB" id="G7IK33"/>
<name>G7IK33_MEDTR</name>
<keyword evidence="3" id="KW-1185">Reference proteome</keyword>
<dbReference type="SUPFAM" id="SSF48576">
    <property type="entry name" value="Terpenoid synthases"/>
    <property type="match status" value="1"/>
</dbReference>
<protein>
    <submittedName>
        <fullName evidence="1">Terpene synthase family, metal-binding domain protein</fullName>
    </submittedName>
</protein>
<reference evidence="1 3" key="1">
    <citation type="journal article" date="2011" name="Nature">
        <title>The Medicago genome provides insight into the evolution of rhizobial symbioses.</title>
        <authorList>
            <person name="Young N.D."/>
            <person name="Debelle F."/>
            <person name="Oldroyd G.E."/>
            <person name="Geurts R."/>
            <person name="Cannon S.B."/>
            <person name="Udvardi M.K."/>
            <person name="Benedito V.A."/>
            <person name="Mayer K.F."/>
            <person name="Gouzy J."/>
            <person name="Schoof H."/>
            <person name="Van de Peer Y."/>
            <person name="Proost S."/>
            <person name="Cook D.R."/>
            <person name="Meyers B.C."/>
            <person name="Spannagl M."/>
            <person name="Cheung F."/>
            <person name="De Mita S."/>
            <person name="Krishnakumar V."/>
            <person name="Gundlach H."/>
            <person name="Zhou S."/>
            <person name="Mudge J."/>
            <person name="Bharti A.K."/>
            <person name="Murray J.D."/>
            <person name="Naoumkina M.A."/>
            <person name="Rosen B."/>
            <person name="Silverstein K.A."/>
            <person name="Tang H."/>
            <person name="Rombauts S."/>
            <person name="Zhao P.X."/>
            <person name="Zhou P."/>
            <person name="Barbe V."/>
            <person name="Bardou P."/>
            <person name="Bechner M."/>
            <person name="Bellec A."/>
            <person name="Berger A."/>
            <person name="Berges H."/>
            <person name="Bidwell S."/>
            <person name="Bisseling T."/>
            <person name="Choisne N."/>
            <person name="Couloux A."/>
            <person name="Denny R."/>
            <person name="Deshpande S."/>
            <person name="Dai X."/>
            <person name="Doyle J.J."/>
            <person name="Dudez A.M."/>
            <person name="Farmer A.D."/>
            <person name="Fouteau S."/>
            <person name="Franken C."/>
            <person name="Gibelin C."/>
            <person name="Gish J."/>
            <person name="Goldstein S."/>
            <person name="Gonzalez A.J."/>
            <person name="Green P.J."/>
            <person name="Hallab A."/>
            <person name="Hartog M."/>
            <person name="Hua A."/>
            <person name="Humphray S.J."/>
            <person name="Jeong D.H."/>
            <person name="Jing Y."/>
            <person name="Jocker A."/>
            <person name="Kenton S.M."/>
            <person name="Kim D.J."/>
            <person name="Klee K."/>
            <person name="Lai H."/>
            <person name="Lang C."/>
            <person name="Lin S."/>
            <person name="Macmil S.L."/>
            <person name="Magdelenat G."/>
            <person name="Matthews L."/>
            <person name="McCorrison J."/>
            <person name="Monaghan E.L."/>
            <person name="Mun J.H."/>
            <person name="Najar F.Z."/>
            <person name="Nicholson C."/>
            <person name="Noirot C."/>
            <person name="O'Bleness M."/>
            <person name="Paule C.R."/>
            <person name="Poulain J."/>
            <person name="Prion F."/>
            <person name="Qin B."/>
            <person name="Qu C."/>
            <person name="Retzel E.F."/>
            <person name="Riddle C."/>
            <person name="Sallet E."/>
            <person name="Samain S."/>
            <person name="Samson N."/>
            <person name="Sanders I."/>
            <person name="Saurat O."/>
            <person name="Scarpelli C."/>
            <person name="Schiex T."/>
            <person name="Segurens B."/>
            <person name="Severin A.J."/>
            <person name="Sherrier D.J."/>
            <person name="Shi R."/>
            <person name="Sims S."/>
            <person name="Singer S.R."/>
            <person name="Sinharoy S."/>
            <person name="Sterck L."/>
            <person name="Viollet A."/>
            <person name="Wang B.B."/>
            <person name="Wang K."/>
            <person name="Wang M."/>
            <person name="Wang X."/>
            <person name="Warfsmann J."/>
            <person name="Weissenbach J."/>
            <person name="White D.D."/>
            <person name="White J.D."/>
            <person name="Wiley G.B."/>
            <person name="Wincker P."/>
            <person name="Xing Y."/>
            <person name="Yang L."/>
            <person name="Yao Z."/>
            <person name="Ying F."/>
            <person name="Zhai J."/>
            <person name="Zhou L."/>
            <person name="Zuber A."/>
            <person name="Denarie J."/>
            <person name="Dixon R.A."/>
            <person name="May G.D."/>
            <person name="Schwartz D.C."/>
            <person name="Rogers J."/>
            <person name="Quetier F."/>
            <person name="Town C.D."/>
            <person name="Roe B.A."/>
        </authorList>
    </citation>
    <scope>NUCLEOTIDE SEQUENCE [LARGE SCALE GENOMIC DNA]</scope>
    <source>
        <strain evidence="1">A17</strain>
        <strain evidence="2 3">cv. Jemalong A17</strain>
    </source>
</reference>
<organism evidence="1 3">
    <name type="scientific">Medicago truncatula</name>
    <name type="common">Barrel medic</name>
    <name type="synonym">Medicago tribuloides</name>
    <dbReference type="NCBI Taxonomy" id="3880"/>
    <lineage>
        <taxon>Eukaryota</taxon>
        <taxon>Viridiplantae</taxon>
        <taxon>Streptophyta</taxon>
        <taxon>Embryophyta</taxon>
        <taxon>Tracheophyta</taxon>
        <taxon>Spermatophyta</taxon>
        <taxon>Magnoliopsida</taxon>
        <taxon>eudicotyledons</taxon>
        <taxon>Gunneridae</taxon>
        <taxon>Pentapetalae</taxon>
        <taxon>rosids</taxon>
        <taxon>fabids</taxon>
        <taxon>Fabales</taxon>
        <taxon>Fabaceae</taxon>
        <taxon>Papilionoideae</taxon>
        <taxon>50 kb inversion clade</taxon>
        <taxon>NPAAA clade</taxon>
        <taxon>Hologalegina</taxon>
        <taxon>IRL clade</taxon>
        <taxon>Trifolieae</taxon>
        <taxon>Medicago</taxon>
    </lineage>
</organism>
<dbReference type="EnsemblPlants" id="AES63643">
    <property type="protein sequence ID" value="AES63643"/>
    <property type="gene ID" value="MTR_2g010940"/>
</dbReference>
<dbReference type="EMBL" id="CM001218">
    <property type="protein sequence ID" value="AES63643.1"/>
    <property type="molecule type" value="Genomic_DNA"/>
</dbReference>
<evidence type="ECO:0000313" key="2">
    <source>
        <dbReference type="EnsemblPlants" id="AES63643"/>
    </source>
</evidence>
<proteinExistence type="predicted"/>
<evidence type="ECO:0000313" key="3">
    <source>
        <dbReference type="Proteomes" id="UP000002051"/>
    </source>
</evidence>
<gene>
    <name evidence="1" type="ordered locus">MTR_2g010940</name>
</gene>
<reference evidence="1 3" key="2">
    <citation type="journal article" date="2014" name="BMC Genomics">
        <title>An improved genome release (version Mt4.0) for the model legume Medicago truncatula.</title>
        <authorList>
            <person name="Tang H."/>
            <person name="Krishnakumar V."/>
            <person name="Bidwell S."/>
            <person name="Rosen B."/>
            <person name="Chan A."/>
            <person name="Zhou S."/>
            <person name="Gentzbittel L."/>
            <person name="Childs K.L."/>
            <person name="Yandell M."/>
            <person name="Gundlach H."/>
            <person name="Mayer K.F."/>
            <person name="Schwartz D.C."/>
            <person name="Town C.D."/>
        </authorList>
    </citation>
    <scope>GENOME REANNOTATION</scope>
    <source>
        <strain evidence="2 3">cv. Jemalong A17</strain>
    </source>
</reference>
<dbReference type="Proteomes" id="UP000002051">
    <property type="component" value="Chromosome 2"/>
</dbReference>
<accession>G7IK33</accession>